<dbReference type="RefSeq" id="XP_038047847.1">
    <property type="nucleotide sequence ID" value="XM_038191919.1"/>
</dbReference>
<keyword evidence="2" id="KW-0808">Transferase</keyword>
<evidence type="ECO:0000256" key="3">
    <source>
        <dbReference type="ARBA" id="ARBA00022741"/>
    </source>
</evidence>
<feature type="domain" description="Protein kinase" evidence="8">
    <location>
        <begin position="34"/>
        <end position="285"/>
    </location>
</feature>
<evidence type="ECO:0000256" key="5">
    <source>
        <dbReference type="ARBA" id="ARBA00022840"/>
    </source>
</evidence>
<dbReference type="SMART" id="SM00220">
    <property type="entry name" value="S_TKc"/>
    <property type="match status" value="1"/>
</dbReference>
<dbReference type="InterPro" id="IPR000719">
    <property type="entry name" value="Prot_kinase_dom"/>
</dbReference>
<dbReference type="PANTHER" id="PTHR44329">
    <property type="entry name" value="SERINE/THREONINE-PROTEIN KINASE TNNI3K-RELATED"/>
    <property type="match status" value="1"/>
</dbReference>
<comment type="similarity">
    <text evidence="7">Belongs to the protein kinase superfamily.</text>
</comment>
<dbReference type="InterPro" id="IPR017441">
    <property type="entry name" value="Protein_kinase_ATP_BS"/>
</dbReference>
<dbReference type="GO" id="GO:0005524">
    <property type="term" value="F:ATP binding"/>
    <property type="evidence" value="ECO:0007669"/>
    <property type="project" value="UniProtKB-UniRule"/>
</dbReference>
<dbReference type="Gene3D" id="1.10.510.10">
    <property type="entry name" value="Transferase(Phosphotransferase) domain 1"/>
    <property type="match status" value="1"/>
</dbReference>
<dbReference type="PROSITE" id="PS00108">
    <property type="entry name" value="PROTEIN_KINASE_ST"/>
    <property type="match status" value="1"/>
</dbReference>
<evidence type="ECO:0000256" key="1">
    <source>
        <dbReference type="ARBA" id="ARBA00022527"/>
    </source>
</evidence>
<keyword evidence="4" id="KW-0418">Kinase</keyword>
<dbReference type="PANTHER" id="PTHR44329:SF288">
    <property type="entry name" value="MITOGEN-ACTIVATED PROTEIN KINASE KINASE KINASE 20"/>
    <property type="match status" value="1"/>
</dbReference>
<dbReference type="InterPro" id="IPR008271">
    <property type="entry name" value="Ser/Thr_kinase_AS"/>
</dbReference>
<feature type="binding site" evidence="6">
    <location>
        <position position="67"/>
    </location>
    <ligand>
        <name>ATP</name>
        <dbReference type="ChEBI" id="CHEBI:30616"/>
    </ligand>
</feature>
<proteinExistence type="inferred from homology"/>
<evidence type="ECO:0000256" key="2">
    <source>
        <dbReference type="ARBA" id="ARBA00022679"/>
    </source>
</evidence>
<dbReference type="GeneID" id="119721959"/>
<dbReference type="Pfam" id="PF07714">
    <property type="entry name" value="PK_Tyr_Ser-Thr"/>
    <property type="match status" value="1"/>
</dbReference>
<dbReference type="SUPFAM" id="SSF56112">
    <property type="entry name" value="Protein kinase-like (PK-like)"/>
    <property type="match status" value="1"/>
</dbReference>
<dbReference type="Gene3D" id="3.30.200.20">
    <property type="entry name" value="Phosphorylase Kinase, domain 1"/>
    <property type="match status" value="1"/>
</dbReference>
<keyword evidence="3 6" id="KW-0547">Nucleotide-binding</keyword>
<sequence>MASQIVPSLDELGLLKTKLDATGAMIIEAGDFNWDSSRHLGQGTNGTVYCMTWNRKGHGDVQVAAKKTTKVDPNEIEVLMQLKHPNVIGYYGVVFKEPSLFIIMEYAPLGSLDKFLGDQAGNMLPLNQILQWCTNLALAVQYLHDKDLVHRDIKASNCLICQDGELKLCDFHDARQLETTASTEHRGSWPWMAPEVMSQRKFSKKSDIYSLAVVFWQIFTRQVPFADQQTGMQIVWLVCEYKKRPSIPQGCPDAFAALLSDGWKEEWSERPDISQILERLSSMAP</sequence>
<evidence type="ECO:0000256" key="7">
    <source>
        <dbReference type="RuleBase" id="RU000304"/>
    </source>
</evidence>
<dbReference type="InterPro" id="IPR051681">
    <property type="entry name" value="Ser/Thr_Kinases-Pseudokinases"/>
</dbReference>
<dbReference type="OrthoDB" id="339325at2759"/>
<dbReference type="PRINTS" id="PR00109">
    <property type="entry name" value="TYRKINASE"/>
</dbReference>
<name>A0A913Z7Z4_PATMI</name>
<keyword evidence="5 6" id="KW-0067">ATP-binding</keyword>
<dbReference type="InterPro" id="IPR001245">
    <property type="entry name" value="Ser-Thr/Tyr_kinase_cat_dom"/>
</dbReference>
<dbReference type="OMA" id="RRNARDC"/>
<evidence type="ECO:0000313" key="10">
    <source>
        <dbReference type="Proteomes" id="UP000887568"/>
    </source>
</evidence>
<accession>A0A913Z7Z4</accession>
<dbReference type="PROSITE" id="PS50011">
    <property type="entry name" value="PROTEIN_KINASE_DOM"/>
    <property type="match status" value="1"/>
</dbReference>
<reference evidence="9" key="1">
    <citation type="submission" date="2022-11" db="UniProtKB">
        <authorList>
            <consortium name="EnsemblMetazoa"/>
        </authorList>
    </citation>
    <scope>IDENTIFICATION</scope>
</reference>
<dbReference type="AlphaFoldDB" id="A0A913Z7Z4"/>
<protein>
    <recommendedName>
        <fullName evidence="8">Protein kinase domain-containing protein</fullName>
    </recommendedName>
</protein>
<evidence type="ECO:0000313" key="9">
    <source>
        <dbReference type="EnsemblMetazoa" id="XP_038047847.1"/>
    </source>
</evidence>
<evidence type="ECO:0000256" key="6">
    <source>
        <dbReference type="PROSITE-ProRule" id="PRU10141"/>
    </source>
</evidence>
<dbReference type="Proteomes" id="UP000887568">
    <property type="component" value="Unplaced"/>
</dbReference>
<keyword evidence="1 7" id="KW-0723">Serine/threonine-protein kinase</keyword>
<evidence type="ECO:0000259" key="8">
    <source>
        <dbReference type="PROSITE" id="PS50011"/>
    </source>
</evidence>
<dbReference type="GO" id="GO:0005737">
    <property type="term" value="C:cytoplasm"/>
    <property type="evidence" value="ECO:0007669"/>
    <property type="project" value="TreeGrafter"/>
</dbReference>
<organism evidence="9 10">
    <name type="scientific">Patiria miniata</name>
    <name type="common">Bat star</name>
    <name type="synonym">Asterina miniata</name>
    <dbReference type="NCBI Taxonomy" id="46514"/>
    <lineage>
        <taxon>Eukaryota</taxon>
        <taxon>Metazoa</taxon>
        <taxon>Echinodermata</taxon>
        <taxon>Eleutherozoa</taxon>
        <taxon>Asterozoa</taxon>
        <taxon>Asteroidea</taxon>
        <taxon>Valvatacea</taxon>
        <taxon>Valvatida</taxon>
        <taxon>Asterinidae</taxon>
        <taxon>Patiria</taxon>
    </lineage>
</organism>
<dbReference type="PROSITE" id="PS00107">
    <property type="entry name" value="PROTEIN_KINASE_ATP"/>
    <property type="match status" value="1"/>
</dbReference>
<evidence type="ECO:0000256" key="4">
    <source>
        <dbReference type="ARBA" id="ARBA00022777"/>
    </source>
</evidence>
<dbReference type="GO" id="GO:0004674">
    <property type="term" value="F:protein serine/threonine kinase activity"/>
    <property type="evidence" value="ECO:0007669"/>
    <property type="project" value="UniProtKB-KW"/>
</dbReference>
<dbReference type="EnsemblMetazoa" id="XM_038191919.1">
    <property type="protein sequence ID" value="XP_038047847.1"/>
    <property type="gene ID" value="LOC119721959"/>
</dbReference>
<keyword evidence="10" id="KW-1185">Reference proteome</keyword>
<dbReference type="InterPro" id="IPR011009">
    <property type="entry name" value="Kinase-like_dom_sf"/>
</dbReference>